<proteinExistence type="predicted"/>
<dbReference type="SUPFAM" id="SSF53448">
    <property type="entry name" value="Nucleotide-diphospho-sugar transferases"/>
    <property type="match status" value="1"/>
</dbReference>
<accession>L1IKE1</accession>
<dbReference type="KEGG" id="gtt:GUITHDRAFT_117142"/>
<dbReference type="Proteomes" id="UP000011087">
    <property type="component" value="Unassembled WGS sequence"/>
</dbReference>
<dbReference type="OMA" id="MLTTINI"/>
<dbReference type="InterPro" id="IPR029044">
    <property type="entry name" value="Nucleotide-diphossugar_trans"/>
</dbReference>
<gene>
    <name evidence="3" type="ORF">GUITHDRAFT_117142</name>
</gene>
<evidence type="ECO:0000256" key="2">
    <source>
        <dbReference type="SAM" id="Phobius"/>
    </source>
</evidence>
<dbReference type="PANTHER" id="PTHR33604">
    <property type="entry name" value="OSJNBA0004B13.7 PROTEIN"/>
    <property type="match status" value="1"/>
</dbReference>
<keyword evidence="2" id="KW-0472">Membrane</keyword>
<keyword evidence="5" id="KW-1185">Reference proteome</keyword>
<feature type="transmembrane region" description="Helical" evidence="2">
    <location>
        <begin position="17"/>
        <end position="35"/>
    </location>
</feature>
<feature type="region of interest" description="Disordered" evidence="1">
    <location>
        <begin position="43"/>
        <end position="72"/>
    </location>
</feature>
<sequence>MNAAWEVRMRMYARNHVMFAVGLMIVSTLFFIAHFNSFLQQAKPQGKPPGWRMREEVDAEEAPRSNPPSTRPTALTIVVLTSDRPKSLERLLVSLTSATYSPGERIDLIVRQDMPSSGVLCAETSRLLHRLRWLHGTLEHVQETEPRGRLQMWQRSYTPLSSTDYFLILEDDIEVSRFYLRWILVALPHFRSDATIFGISLVRPTERGIDYLGLGDVSSSVPVTANAVKYKMPTLQALAPIPKHWKAFRRWMARTTEEDAQFDPTAVDEFEIQDLTVFQRFQALKKNGLQHLQWDAYLARYMIDSGLFMLHPWPSGGGALARCWNEIGLVTPRRPPLVDLLDAWQPHLLRWRQRTVIRLDLTGRVM</sequence>
<evidence type="ECO:0000313" key="3">
    <source>
        <dbReference type="EMBL" id="EKX36713.1"/>
    </source>
</evidence>
<dbReference type="AlphaFoldDB" id="L1IKE1"/>
<protein>
    <recommendedName>
        <fullName evidence="6">Glycosyl transferase 64 domain-containing protein</fullName>
    </recommendedName>
</protein>
<dbReference type="GeneID" id="17293448"/>
<reference evidence="5" key="2">
    <citation type="submission" date="2012-11" db="EMBL/GenBank/DDBJ databases">
        <authorList>
            <person name="Kuo A."/>
            <person name="Curtis B.A."/>
            <person name="Tanifuji G."/>
            <person name="Burki F."/>
            <person name="Gruber A."/>
            <person name="Irimia M."/>
            <person name="Maruyama S."/>
            <person name="Arias M.C."/>
            <person name="Ball S.G."/>
            <person name="Gile G.H."/>
            <person name="Hirakawa Y."/>
            <person name="Hopkins J.F."/>
            <person name="Rensing S.A."/>
            <person name="Schmutz J."/>
            <person name="Symeonidi A."/>
            <person name="Elias M."/>
            <person name="Eveleigh R.J."/>
            <person name="Herman E.K."/>
            <person name="Klute M.J."/>
            <person name="Nakayama T."/>
            <person name="Obornik M."/>
            <person name="Reyes-Prieto A."/>
            <person name="Armbrust E.V."/>
            <person name="Aves S.J."/>
            <person name="Beiko R.G."/>
            <person name="Coutinho P."/>
            <person name="Dacks J.B."/>
            <person name="Durnford D.G."/>
            <person name="Fast N.M."/>
            <person name="Green B.R."/>
            <person name="Grisdale C."/>
            <person name="Hempe F."/>
            <person name="Henrissat B."/>
            <person name="Hoppner M.P."/>
            <person name="Ishida K.-I."/>
            <person name="Kim E."/>
            <person name="Koreny L."/>
            <person name="Kroth P.G."/>
            <person name="Liu Y."/>
            <person name="Malik S.-B."/>
            <person name="Maier U.G."/>
            <person name="McRose D."/>
            <person name="Mock T."/>
            <person name="Neilson J.A."/>
            <person name="Onodera N.T."/>
            <person name="Poole A.M."/>
            <person name="Pritham E.J."/>
            <person name="Richards T.A."/>
            <person name="Rocap G."/>
            <person name="Roy S.W."/>
            <person name="Sarai C."/>
            <person name="Schaack S."/>
            <person name="Shirato S."/>
            <person name="Slamovits C.H."/>
            <person name="Spencer D.F."/>
            <person name="Suzuki S."/>
            <person name="Worden A.Z."/>
            <person name="Zauner S."/>
            <person name="Barry K."/>
            <person name="Bell C."/>
            <person name="Bharti A.K."/>
            <person name="Crow J.A."/>
            <person name="Grimwood J."/>
            <person name="Kramer R."/>
            <person name="Lindquist E."/>
            <person name="Lucas S."/>
            <person name="Salamov A."/>
            <person name="McFadden G.I."/>
            <person name="Lane C.E."/>
            <person name="Keeling P.J."/>
            <person name="Gray M.W."/>
            <person name="Grigoriev I.V."/>
            <person name="Archibald J.M."/>
        </authorList>
    </citation>
    <scope>NUCLEOTIDE SEQUENCE</scope>
    <source>
        <strain evidence="5">CCMP2712</strain>
    </source>
</reference>
<evidence type="ECO:0000313" key="5">
    <source>
        <dbReference type="Proteomes" id="UP000011087"/>
    </source>
</evidence>
<dbReference type="OrthoDB" id="2020070at2759"/>
<evidence type="ECO:0000313" key="4">
    <source>
        <dbReference type="EnsemblProtists" id="EKX36713"/>
    </source>
</evidence>
<reference evidence="4" key="3">
    <citation type="submission" date="2016-03" db="UniProtKB">
        <authorList>
            <consortium name="EnsemblProtists"/>
        </authorList>
    </citation>
    <scope>IDENTIFICATION</scope>
</reference>
<keyword evidence="2" id="KW-0812">Transmembrane</keyword>
<dbReference type="PaxDb" id="55529-EKX36713"/>
<name>L1IKE1_GUITC</name>
<evidence type="ECO:0008006" key="6">
    <source>
        <dbReference type="Google" id="ProtNLM"/>
    </source>
</evidence>
<evidence type="ECO:0000256" key="1">
    <source>
        <dbReference type="SAM" id="MobiDB-lite"/>
    </source>
</evidence>
<dbReference type="EMBL" id="JH993069">
    <property type="protein sequence ID" value="EKX36713.1"/>
    <property type="molecule type" value="Genomic_DNA"/>
</dbReference>
<organism evidence="3">
    <name type="scientific">Guillardia theta (strain CCMP2712)</name>
    <name type="common">Cryptophyte</name>
    <dbReference type="NCBI Taxonomy" id="905079"/>
    <lineage>
        <taxon>Eukaryota</taxon>
        <taxon>Cryptophyceae</taxon>
        <taxon>Pyrenomonadales</taxon>
        <taxon>Geminigeraceae</taxon>
        <taxon>Guillardia</taxon>
    </lineage>
</organism>
<dbReference type="Gene3D" id="3.90.550.10">
    <property type="entry name" value="Spore Coat Polysaccharide Biosynthesis Protein SpsA, Chain A"/>
    <property type="match status" value="1"/>
</dbReference>
<dbReference type="HOGENOM" id="CLU_757474_0_0_1"/>
<dbReference type="EnsemblProtists" id="EKX36713">
    <property type="protein sequence ID" value="EKX36713"/>
    <property type="gene ID" value="GUITHDRAFT_117142"/>
</dbReference>
<reference evidence="3 5" key="1">
    <citation type="journal article" date="2012" name="Nature">
        <title>Algal genomes reveal evolutionary mosaicism and the fate of nucleomorphs.</title>
        <authorList>
            <consortium name="DOE Joint Genome Institute"/>
            <person name="Curtis B.A."/>
            <person name="Tanifuji G."/>
            <person name="Burki F."/>
            <person name="Gruber A."/>
            <person name="Irimia M."/>
            <person name="Maruyama S."/>
            <person name="Arias M.C."/>
            <person name="Ball S.G."/>
            <person name="Gile G.H."/>
            <person name="Hirakawa Y."/>
            <person name="Hopkins J.F."/>
            <person name="Kuo A."/>
            <person name="Rensing S.A."/>
            <person name="Schmutz J."/>
            <person name="Symeonidi A."/>
            <person name="Elias M."/>
            <person name="Eveleigh R.J."/>
            <person name="Herman E.K."/>
            <person name="Klute M.J."/>
            <person name="Nakayama T."/>
            <person name="Obornik M."/>
            <person name="Reyes-Prieto A."/>
            <person name="Armbrust E.V."/>
            <person name="Aves S.J."/>
            <person name="Beiko R.G."/>
            <person name="Coutinho P."/>
            <person name="Dacks J.B."/>
            <person name="Durnford D.G."/>
            <person name="Fast N.M."/>
            <person name="Green B.R."/>
            <person name="Grisdale C.J."/>
            <person name="Hempel F."/>
            <person name="Henrissat B."/>
            <person name="Hoppner M.P."/>
            <person name="Ishida K."/>
            <person name="Kim E."/>
            <person name="Koreny L."/>
            <person name="Kroth P.G."/>
            <person name="Liu Y."/>
            <person name="Malik S.B."/>
            <person name="Maier U.G."/>
            <person name="McRose D."/>
            <person name="Mock T."/>
            <person name="Neilson J.A."/>
            <person name="Onodera N.T."/>
            <person name="Poole A.M."/>
            <person name="Pritham E.J."/>
            <person name="Richards T.A."/>
            <person name="Rocap G."/>
            <person name="Roy S.W."/>
            <person name="Sarai C."/>
            <person name="Schaack S."/>
            <person name="Shirato S."/>
            <person name="Slamovits C.H."/>
            <person name="Spencer D.F."/>
            <person name="Suzuki S."/>
            <person name="Worden A.Z."/>
            <person name="Zauner S."/>
            <person name="Barry K."/>
            <person name="Bell C."/>
            <person name="Bharti A.K."/>
            <person name="Crow J.A."/>
            <person name="Grimwood J."/>
            <person name="Kramer R."/>
            <person name="Lindquist E."/>
            <person name="Lucas S."/>
            <person name="Salamov A."/>
            <person name="McFadden G.I."/>
            <person name="Lane C.E."/>
            <person name="Keeling P.J."/>
            <person name="Gray M.W."/>
            <person name="Grigoriev I.V."/>
            <person name="Archibald J.M."/>
        </authorList>
    </citation>
    <scope>NUCLEOTIDE SEQUENCE</scope>
    <source>
        <strain evidence="3 5">CCMP2712</strain>
    </source>
</reference>
<dbReference type="RefSeq" id="XP_005823693.1">
    <property type="nucleotide sequence ID" value="XM_005823636.1"/>
</dbReference>
<dbReference type="PANTHER" id="PTHR33604:SF3">
    <property type="entry name" value="OSJNBA0004B13.7 PROTEIN"/>
    <property type="match status" value="1"/>
</dbReference>
<keyword evidence="2" id="KW-1133">Transmembrane helix</keyword>